<reference evidence="2 3" key="1">
    <citation type="journal article" date="2010" name="J. Bacteriol.">
        <title>Genome sequence of the milbemycin-producing bacterium Streptomyces bingchenggensis.</title>
        <authorList>
            <person name="Wang X.J."/>
            <person name="Yan Y.J."/>
            <person name="Zhang B."/>
            <person name="An J."/>
            <person name="Wang J.J."/>
            <person name="Tian J."/>
            <person name="Jiang L."/>
            <person name="Chen Y.H."/>
            <person name="Huang S.X."/>
            <person name="Yin M."/>
            <person name="Zhang J."/>
            <person name="Gao A.L."/>
            <person name="Liu C.X."/>
            <person name="Zhu Z.X."/>
            <person name="Xiang W.S."/>
        </authorList>
    </citation>
    <scope>NUCLEOTIDE SEQUENCE [LARGE SCALE GENOMIC DNA]</scope>
    <source>
        <strain evidence="2 3">BCW-1</strain>
    </source>
</reference>
<dbReference type="Gene3D" id="3.30.1330.40">
    <property type="entry name" value="RutC-like"/>
    <property type="match status" value="1"/>
</dbReference>
<evidence type="ECO:0000313" key="2">
    <source>
        <dbReference type="EMBL" id="ADI06747.1"/>
    </source>
</evidence>
<dbReference type="eggNOG" id="COG0251">
    <property type="taxonomic scope" value="Bacteria"/>
</dbReference>
<dbReference type="InterPro" id="IPR035959">
    <property type="entry name" value="RutC-like_sf"/>
</dbReference>
<name>D7CE60_STRBB</name>
<keyword evidence="3" id="KW-1185">Reference proteome</keyword>
<dbReference type="Proteomes" id="UP000000377">
    <property type="component" value="Chromosome"/>
</dbReference>
<dbReference type="EMBL" id="CP002047">
    <property type="protein sequence ID" value="ADI06747.1"/>
    <property type="molecule type" value="Genomic_DNA"/>
</dbReference>
<evidence type="ECO:0000259" key="1">
    <source>
        <dbReference type="Pfam" id="PF14588"/>
    </source>
</evidence>
<accession>D7CE60</accession>
<proteinExistence type="predicted"/>
<dbReference type="InterPro" id="IPR013813">
    <property type="entry name" value="Endoribo_LPSP/chorism_mut-like"/>
</dbReference>
<dbReference type="HOGENOM" id="CLU_104845_0_0_11"/>
<dbReference type="Pfam" id="PF14588">
    <property type="entry name" value="YjgF_endoribonc"/>
    <property type="match status" value="1"/>
</dbReference>
<dbReference type="PANTHER" id="PTHR43760:SF1">
    <property type="entry name" value="ENDORIBONUCLEASE L-PSP_CHORISMATE MUTASE-LIKE DOMAIN-CONTAINING PROTEIN"/>
    <property type="match status" value="1"/>
</dbReference>
<dbReference type="CDD" id="cd02199">
    <property type="entry name" value="YjgF_YER057c_UK114_like_1"/>
    <property type="match status" value="1"/>
</dbReference>
<protein>
    <submittedName>
        <fullName evidence="2">Endoribonuclease L-PSP</fullName>
    </submittedName>
</protein>
<dbReference type="STRING" id="749414.SBI_03626"/>
<sequence>MTPEARLAALGLTLPEPPRPHGDYQPVTVHGGIALVSGQLSREGDGVVRGPVGPATAPETLARAGRACTLRALSALRHELGGLHAVERVLHLRGFVNAEPAFEEHSRVLDTVSRLLHDVFGERGRHARTAVGVSSLPSRGLLEIELTLAVARRKARPACAGD</sequence>
<organism evidence="2 3">
    <name type="scientific">Streptomyces bingchenggensis (strain BCW-1)</name>
    <dbReference type="NCBI Taxonomy" id="749414"/>
    <lineage>
        <taxon>Bacteria</taxon>
        <taxon>Bacillati</taxon>
        <taxon>Actinomycetota</taxon>
        <taxon>Actinomycetes</taxon>
        <taxon>Kitasatosporales</taxon>
        <taxon>Streptomycetaceae</taxon>
        <taxon>Streptomyces</taxon>
    </lineage>
</organism>
<dbReference type="KEGG" id="sbh:SBI_03626"/>
<dbReference type="PATRIC" id="fig|749414.3.peg.3762"/>
<dbReference type="RefSeq" id="WP_014176221.1">
    <property type="nucleotide sequence ID" value="NC_016582.1"/>
</dbReference>
<dbReference type="AlphaFoldDB" id="D7CE60"/>
<feature type="domain" description="Endoribonuclease L-PSP/chorismate mutase-like" evidence="1">
    <location>
        <begin position="4"/>
        <end position="137"/>
    </location>
</feature>
<evidence type="ECO:0000313" key="3">
    <source>
        <dbReference type="Proteomes" id="UP000000377"/>
    </source>
</evidence>
<dbReference type="SUPFAM" id="SSF55298">
    <property type="entry name" value="YjgF-like"/>
    <property type="match status" value="1"/>
</dbReference>
<gene>
    <name evidence="2" type="ordered locus">SBI_03626</name>
</gene>
<dbReference type="PANTHER" id="PTHR43760">
    <property type="entry name" value="ENDORIBONUCLEASE-RELATED"/>
    <property type="match status" value="1"/>
</dbReference>